<dbReference type="Proteomes" id="UP000596742">
    <property type="component" value="Unassembled WGS sequence"/>
</dbReference>
<keyword evidence="11 15" id="KW-0472">Membrane</keyword>
<evidence type="ECO:0000256" key="9">
    <source>
        <dbReference type="ARBA" id="ARBA00022976"/>
    </source>
</evidence>
<sequence length="112" mass="12104">MGITEISQGSRRRLKVAAFVIMTATIVFISLFLYFQLKVSETPCDDEPCRNGGTCIEVGESFNCDCPIGFNGSKCEDSPCSTEPCLNNGSCTVHATSYVCSCQDGYNGTECE</sequence>
<dbReference type="InterPro" id="IPR001881">
    <property type="entry name" value="EGF-like_Ca-bd_dom"/>
</dbReference>
<dbReference type="Gene3D" id="2.10.25.10">
    <property type="entry name" value="Laminin"/>
    <property type="match status" value="2"/>
</dbReference>
<dbReference type="AlphaFoldDB" id="A0A8B6EV60"/>
<dbReference type="GO" id="GO:0005112">
    <property type="term" value="F:Notch binding"/>
    <property type="evidence" value="ECO:0007669"/>
    <property type="project" value="TreeGrafter"/>
</dbReference>
<dbReference type="PANTHER" id="PTHR12916:SF9">
    <property type="entry name" value="NEUROGENIC LOCUS NOTCH HOMOLOG PROTEIN 1-RELATED"/>
    <property type="match status" value="1"/>
</dbReference>
<comment type="caution">
    <text evidence="14">Lacks conserved residue(s) required for the propagation of feature annotation.</text>
</comment>
<accession>A0A8B6EV60</accession>
<evidence type="ECO:0000256" key="1">
    <source>
        <dbReference type="ARBA" id="ARBA00004479"/>
    </source>
</evidence>
<dbReference type="FunFam" id="2.10.25.10:FF:000012">
    <property type="entry name" value="Delta-like protein"/>
    <property type="match status" value="1"/>
</dbReference>
<evidence type="ECO:0000256" key="13">
    <source>
        <dbReference type="ARBA" id="ARBA00023180"/>
    </source>
</evidence>
<dbReference type="Pfam" id="PF00008">
    <property type="entry name" value="EGF"/>
    <property type="match status" value="2"/>
</dbReference>
<dbReference type="InterPro" id="IPR000742">
    <property type="entry name" value="EGF"/>
</dbReference>
<dbReference type="CDD" id="cd00054">
    <property type="entry name" value="EGF_CA"/>
    <property type="match status" value="2"/>
</dbReference>
<keyword evidence="13" id="KW-0325">Glycoprotein</keyword>
<feature type="non-terminal residue" evidence="17">
    <location>
        <position position="1"/>
    </location>
</feature>
<evidence type="ECO:0000256" key="12">
    <source>
        <dbReference type="ARBA" id="ARBA00023157"/>
    </source>
</evidence>
<evidence type="ECO:0000256" key="11">
    <source>
        <dbReference type="ARBA" id="ARBA00023136"/>
    </source>
</evidence>
<dbReference type="OrthoDB" id="6053552at2759"/>
<evidence type="ECO:0000256" key="5">
    <source>
        <dbReference type="ARBA" id="ARBA00022729"/>
    </source>
</evidence>
<keyword evidence="9" id="KW-0914">Notch signaling pathway</keyword>
<keyword evidence="6" id="KW-0677">Repeat</keyword>
<dbReference type="GO" id="GO:0005509">
    <property type="term" value="F:calcium ion binding"/>
    <property type="evidence" value="ECO:0007669"/>
    <property type="project" value="InterPro"/>
</dbReference>
<dbReference type="SMART" id="SM00181">
    <property type="entry name" value="EGF"/>
    <property type="match status" value="2"/>
</dbReference>
<organism evidence="17 18">
    <name type="scientific">Mytilus galloprovincialis</name>
    <name type="common">Mediterranean mussel</name>
    <dbReference type="NCBI Taxonomy" id="29158"/>
    <lineage>
        <taxon>Eukaryota</taxon>
        <taxon>Metazoa</taxon>
        <taxon>Spiralia</taxon>
        <taxon>Lophotrochozoa</taxon>
        <taxon>Mollusca</taxon>
        <taxon>Bivalvia</taxon>
        <taxon>Autobranchia</taxon>
        <taxon>Pteriomorphia</taxon>
        <taxon>Mytilida</taxon>
        <taxon>Mytiloidea</taxon>
        <taxon>Mytilidae</taxon>
        <taxon>Mytilinae</taxon>
        <taxon>Mytilus</taxon>
    </lineage>
</organism>
<keyword evidence="8" id="KW-0832">Ubl conjugation</keyword>
<evidence type="ECO:0000256" key="14">
    <source>
        <dbReference type="PROSITE-ProRule" id="PRU00076"/>
    </source>
</evidence>
<dbReference type="GO" id="GO:0030154">
    <property type="term" value="P:cell differentiation"/>
    <property type="evidence" value="ECO:0007669"/>
    <property type="project" value="UniProtKB-KW"/>
</dbReference>
<dbReference type="PROSITE" id="PS50026">
    <property type="entry name" value="EGF_3"/>
    <property type="match status" value="2"/>
</dbReference>
<feature type="disulfide bond" evidence="14">
    <location>
        <begin position="102"/>
        <end position="111"/>
    </location>
</feature>
<keyword evidence="18" id="KW-1185">Reference proteome</keyword>
<keyword evidence="3 14" id="KW-0245">EGF-like domain</keyword>
<comment type="caution">
    <text evidence="17">The sequence shown here is derived from an EMBL/GenBank/DDBJ whole genome shotgun (WGS) entry which is preliminary data.</text>
</comment>
<dbReference type="GO" id="GO:0016020">
    <property type="term" value="C:membrane"/>
    <property type="evidence" value="ECO:0007669"/>
    <property type="project" value="UniProtKB-SubCell"/>
</dbReference>
<keyword evidence="12 14" id="KW-1015">Disulfide bond</keyword>
<evidence type="ECO:0000256" key="7">
    <source>
        <dbReference type="ARBA" id="ARBA00022782"/>
    </source>
</evidence>
<evidence type="ECO:0000256" key="8">
    <source>
        <dbReference type="ARBA" id="ARBA00022843"/>
    </source>
</evidence>
<dbReference type="PRINTS" id="PR00010">
    <property type="entry name" value="EGFBLOOD"/>
</dbReference>
<comment type="subcellular location">
    <subcellularLocation>
        <location evidence="1">Membrane</location>
        <topology evidence="1">Single-pass type I membrane protein</topology>
    </subcellularLocation>
</comment>
<evidence type="ECO:0000256" key="4">
    <source>
        <dbReference type="ARBA" id="ARBA00022692"/>
    </source>
</evidence>
<dbReference type="PROSITE" id="PS01186">
    <property type="entry name" value="EGF_2"/>
    <property type="match status" value="2"/>
</dbReference>
<reference evidence="17" key="1">
    <citation type="submission" date="2018-11" db="EMBL/GenBank/DDBJ databases">
        <authorList>
            <person name="Alioto T."/>
            <person name="Alioto T."/>
        </authorList>
    </citation>
    <scope>NUCLEOTIDE SEQUENCE</scope>
</reference>
<keyword evidence="4 15" id="KW-0812">Transmembrane</keyword>
<dbReference type="FunFam" id="2.10.25.10:FF:000368">
    <property type="entry name" value="Delta-like 3 (Drosophila), isoform CRA_b"/>
    <property type="match status" value="1"/>
</dbReference>
<protein>
    <recommendedName>
        <fullName evidence="16">EGF-like domain-containing protein</fullName>
    </recommendedName>
</protein>
<keyword evidence="2" id="KW-0217">Developmental protein</keyword>
<evidence type="ECO:0000259" key="16">
    <source>
        <dbReference type="PROSITE" id="PS50026"/>
    </source>
</evidence>
<evidence type="ECO:0000256" key="10">
    <source>
        <dbReference type="ARBA" id="ARBA00022989"/>
    </source>
</evidence>
<evidence type="ECO:0000313" key="17">
    <source>
        <dbReference type="EMBL" id="VDI40497.1"/>
    </source>
</evidence>
<keyword evidence="5" id="KW-0732">Signal</keyword>
<keyword evidence="7" id="KW-0221">Differentiation</keyword>
<evidence type="ECO:0000256" key="6">
    <source>
        <dbReference type="ARBA" id="ARBA00022737"/>
    </source>
</evidence>
<name>A0A8B6EV60_MYTGA</name>
<dbReference type="EMBL" id="UYJE01005811">
    <property type="protein sequence ID" value="VDI40497.1"/>
    <property type="molecule type" value="Genomic_DNA"/>
</dbReference>
<dbReference type="GO" id="GO:0007219">
    <property type="term" value="P:Notch signaling pathway"/>
    <property type="evidence" value="ECO:0007669"/>
    <property type="project" value="UniProtKB-KW"/>
</dbReference>
<feature type="domain" description="EGF-like" evidence="16">
    <location>
        <begin position="77"/>
        <end position="112"/>
    </location>
</feature>
<dbReference type="PROSITE" id="PS00022">
    <property type="entry name" value="EGF_1"/>
    <property type="match status" value="2"/>
</dbReference>
<dbReference type="SMART" id="SM00179">
    <property type="entry name" value="EGF_CA"/>
    <property type="match status" value="2"/>
</dbReference>
<dbReference type="SUPFAM" id="SSF57196">
    <property type="entry name" value="EGF/Laminin"/>
    <property type="match status" value="2"/>
</dbReference>
<proteinExistence type="predicted"/>
<keyword evidence="10 15" id="KW-1133">Transmembrane helix</keyword>
<dbReference type="PANTHER" id="PTHR12916">
    <property type="entry name" value="CYTOCHROME C OXIDASE POLYPEPTIDE VIC-2"/>
    <property type="match status" value="1"/>
</dbReference>
<feature type="domain" description="EGF-like" evidence="16">
    <location>
        <begin position="40"/>
        <end position="76"/>
    </location>
</feature>
<evidence type="ECO:0000256" key="2">
    <source>
        <dbReference type="ARBA" id="ARBA00022473"/>
    </source>
</evidence>
<feature type="transmembrane region" description="Helical" evidence="15">
    <location>
        <begin position="16"/>
        <end position="35"/>
    </location>
</feature>
<evidence type="ECO:0000256" key="3">
    <source>
        <dbReference type="ARBA" id="ARBA00022536"/>
    </source>
</evidence>
<evidence type="ECO:0000256" key="15">
    <source>
        <dbReference type="SAM" id="Phobius"/>
    </source>
</evidence>
<gene>
    <name evidence="17" type="ORF">MGAL_10B077376</name>
</gene>
<feature type="disulfide bond" evidence="14">
    <location>
        <begin position="66"/>
        <end position="75"/>
    </location>
</feature>
<evidence type="ECO:0000313" key="18">
    <source>
        <dbReference type="Proteomes" id="UP000596742"/>
    </source>
</evidence>